<dbReference type="Gene3D" id="3.40.630.30">
    <property type="match status" value="1"/>
</dbReference>
<dbReference type="Proteomes" id="UP000327039">
    <property type="component" value="Unassembled WGS sequence"/>
</dbReference>
<feature type="compositionally biased region" description="Polar residues" evidence="1">
    <location>
        <begin position="1"/>
        <end position="16"/>
    </location>
</feature>
<gene>
    <name evidence="3" type="ORF">F6B42_09770</name>
</gene>
<evidence type="ECO:0000256" key="1">
    <source>
        <dbReference type="SAM" id="MobiDB-lite"/>
    </source>
</evidence>
<protein>
    <submittedName>
        <fullName evidence="3">GNAT family N-acetyltransferase</fullName>
    </submittedName>
</protein>
<feature type="region of interest" description="Disordered" evidence="1">
    <location>
        <begin position="1"/>
        <end position="22"/>
    </location>
</feature>
<dbReference type="PROSITE" id="PS51186">
    <property type="entry name" value="GNAT"/>
    <property type="match status" value="1"/>
</dbReference>
<feature type="domain" description="N-acetyltransferase" evidence="2">
    <location>
        <begin position="4"/>
        <end position="195"/>
    </location>
</feature>
<proteinExistence type="predicted"/>
<evidence type="ECO:0000313" key="3">
    <source>
        <dbReference type="EMBL" id="KAA9087226.1"/>
    </source>
</evidence>
<keyword evidence="4" id="KW-1185">Reference proteome</keyword>
<sequence length="205" mass="22129">MTETTIVPVTPGSFSDAQHAMSGGGDGHECQCQWWTMTNADFQRIDIDGRAAAFRAEVDAAPSPGLIAYVDGDAAGWVRVGPRTRQVRLGKTRAYAGATEEPWGDQDVWAVSCFAVRKEHRGTGLNARLLDAAIAFARENGARVIEAYPVDPDAGRKVTSNELYHGAISTFLTAGFREIARPKPHVAVVALHLANANKTRAGERR</sequence>
<comment type="caution">
    <text evidence="3">The sequence shown here is derived from an EMBL/GenBank/DDBJ whole genome shotgun (WGS) entry which is preliminary data.</text>
</comment>
<organism evidence="3 4">
    <name type="scientific">Microbacterium radiodurans</name>
    <dbReference type="NCBI Taxonomy" id="661398"/>
    <lineage>
        <taxon>Bacteria</taxon>
        <taxon>Bacillati</taxon>
        <taxon>Actinomycetota</taxon>
        <taxon>Actinomycetes</taxon>
        <taxon>Micrococcales</taxon>
        <taxon>Microbacteriaceae</taxon>
        <taxon>Microbacterium</taxon>
    </lineage>
</organism>
<evidence type="ECO:0000313" key="4">
    <source>
        <dbReference type="Proteomes" id="UP000327039"/>
    </source>
</evidence>
<dbReference type="EMBL" id="VYRZ01000002">
    <property type="protein sequence ID" value="KAA9087226.1"/>
    <property type="molecule type" value="Genomic_DNA"/>
</dbReference>
<dbReference type="CDD" id="cd04301">
    <property type="entry name" value="NAT_SF"/>
    <property type="match status" value="1"/>
</dbReference>
<dbReference type="InterPro" id="IPR000182">
    <property type="entry name" value="GNAT_dom"/>
</dbReference>
<name>A0A5J5IRE7_9MICO</name>
<dbReference type="Pfam" id="PF00583">
    <property type="entry name" value="Acetyltransf_1"/>
    <property type="match status" value="1"/>
</dbReference>
<accession>A0A5J5IRE7</accession>
<keyword evidence="3" id="KW-0808">Transferase</keyword>
<dbReference type="OrthoDB" id="3239945at2"/>
<evidence type="ECO:0000259" key="2">
    <source>
        <dbReference type="PROSITE" id="PS51186"/>
    </source>
</evidence>
<reference evidence="4" key="1">
    <citation type="submission" date="2019-09" db="EMBL/GenBank/DDBJ databases">
        <title>Mumia zhuanghuii sp. nov. isolated from the intestinal contents of plateau pika (Ochotona curzoniae) in the Qinghai-Tibet plateau of China.</title>
        <authorList>
            <person name="Tian Z."/>
        </authorList>
    </citation>
    <scope>NUCLEOTIDE SEQUENCE [LARGE SCALE GENOMIC DNA]</scope>
    <source>
        <strain evidence="4">DSM 25564</strain>
    </source>
</reference>
<dbReference type="SUPFAM" id="SSF55729">
    <property type="entry name" value="Acyl-CoA N-acyltransferases (Nat)"/>
    <property type="match status" value="1"/>
</dbReference>
<dbReference type="RefSeq" id="WP_150419423.1">
    <property type="nucleotide sequence ID" value="NZ_VYRZ01000002.1"/>
</dbReference>
<dbReference type="GO" id="GO:0016747">
    <property type="term" value="F:acyltransferase activity, transferring groups other than amino-acyl groups"/>
    <property type="evidence" value="ECO:0007669"/>
    <property type="project" value="InterPro"/>
</dbReference>
<dbReference type="AlphaFoldDB" id="A0A5J5IRE7"/>
<dbReference type="InterPro" id="IPR016181">
    <property type="entry name" value="Acyl_CoA_acyltransferase"/>
</dbReference>